<dbReference type="InterPro" id="IPR021747">
    <property type="entry name" value="DUF3313"/>
</dbReference>
<keyword evidence="3" id="KW-1185">Reference proteome</keyword>
<name>A0A923HS41_9BURK</name>
<dbReference type="Proteomes" id="UP000634011">
    <property type="component" value="Unassembled WGS sequence"/>
</dbReference>
<keyword evidence="1" id="KW-0732">Signal</keyword>
<dbReference type="EMBL" id="JACOFV010000017">
    <property type="protein sequence ID" value="MBC3863708.1"/>
    <property type="molecule type" value="Genomic_DNA"/>
</dbReference>
<dbReference type="Pfam" id="PF11769">
    <property type="entry name" value="DUF3313"/>
    <property type="match status" value="1"/>
</dbReference>
<gene>
    <name evidence="2" type="ORF">H8K32_16495</name>
</gene>
<dbReference type="AlphaFoldDB" id="A0A923HS41"/>
<protein>
    <submittedName>
        <fullName evidence="2">DUF3313 family protein</fullName>
    </submittedName>
</protein>
<feature type="chain" id="PRO_5037019114" evidence="1">
    <location>
        <begin position="20"/>
        <end position="220"/>
    </location>
</feature>
<reference evidence="2" key="1">
    <citation type="submission" date="2020-08" db="EMBL/GenBank/DDBJ databases">
        <title>Novel species isolated from subtropical streams in China.</title>
        <authorList>
            <person name="Lu H."/>
        </authorList>
    </citation>
    <scope>NUCLEOTIDE SEQUENCE</scope>
    <source>
        <strain evidence="2">KACC 12607</strain>
    </source>
</reference>
<feature type="signal peptide" evidence="1">
    <location>
        <begin position="1"/>
        <end position="19"/>
    </location>
</feature>
<evidence type="ECO:0000313" key="3">
    <source>
        <dbReference type="Proteomes" id="UP000634011"/>
    </source>
</evidence>
<organism evidence="2 3">
    <name type="scientific">Undibacterium jejuense</name>
    <dbReference type="NCBI Taxonomy" id="1344949"/>
    <lineage>
        <taxon>Bacteria</taxon>
        <taxon>Pseudomonadati</taxon>
        <taxon>Pseudomonadota</taxon>
        <taxon>Betaproteobacteria</taxon>
        <taxon>Burkholderiales</taxon>
        <taxon>Oxalobacteraceae</taxon>
        <taxon>Undibacterium</taxon>
    </lineage>
</organism>
<proteinExistence type="predicted"/>
<comment type="caution">
    <text evidence="2">The sequence shown here is derived from an EMBL/GenBank/DDBJ whole genome shotgun (WGS) entry which is preliminary data.</text>
</comment>
<accession>A0A923HS41</accession>
<evidence type="ECO:0000313" key="2">
    <source>
        <dbReference type="EMBL" id="MBC3863708.1"/>
    </source>
</evidence>
<dbReference type="RefSeq" id="WP_186913658.1">
    <property type="nucleotide sequence ID" value="NZ_JACOFV010000017.1"/>
</dbReference>
<sequence>MKKFLTFLLCLGLLSNLHAQDSQAVTSNGFLSEYSRLVLDPRSADNYFHYTPPEALGRKVGKIYFLKIKSYPEDKQFDLIDKSTADAMMEKLDQVLRHKLKDKNLLVDTPEQADTIVQIAATEAKTIDAGRDVIDFIPLRLLTKPIKDAAMGKQQQIVVTLEMSMRDAKTRQIVFEAVHHSAGKNIGRTGDTKLQANMKSLEPVVDAWTNKIVNEIADPK</sequence>
<evidence type="ECO:0000256" key="1">
    <source>
        <dbReference type="SAM" id="SignalP"/>
    </source>
</evidence>